<dbReference type="EMBL" id="JPKY01000007">
    <property type="protein sequence ID" value="KFH47831.1"/>
    <property type="molecule type" value="Genomic_DNA"/>
</dbReference>
<feature type="domain" description="Fe2OG dioxygenase" evidence="6">
    <location>
        <begin position="238"/>
        <end position="354"/>
    </location>
</feature>
<evidence type="ECO:0000256" key="5">
    <source>
        <dbReference type="SAM" id="MobiDB-lite"/>
    </source>
</evidence>
<dbReference type="InterPro" id="IPR027450">
    <property type="entry name" value="AlkB-like"/>
</dbReference>
<dbReference type="InterPro" id="IPR037151">
    <property type="entry name" value="AlkB-like_sf"/>
</dbReference>
<dbReference type="GO" id="GO:0008270">
    <property type="term" value="F:zinc ion binding"/>
    <property type="evidence" value="ECO:0007669"/>
    <property type="project" value="UniProtKB-KW"/>
</dbReference>
<evidence type="ECO:0000256" key="4">
    <source>
        <dbReference type="PROSITE-ProRule" id="PRU01343"/>
    </source>
</evidence>
<evidence type="ECO:0000259" key="7">
    <source>
        <dbReference type="PROSITE" id="PS51999"/>
    </source>
</evidence>
<dbReference type="FunFam" id="2.60.120.590:FF:000010">
    <property type="entry name" value="GRF zinc finger domain protein"/>
    <property type="match status" value="1"/>
</dbReference>
<proteinExistence type="predicted"/>
<dbReference type="InterPro" id="IPR032854">
    <property type="entry name" value="ALKBH3"/>
</dbReference>
<dbReference type="AlphaFoldDB" id="A0A086TEP9"/>
<dbReference type="GO" id="GO:0051213">
    <property type="term" value="F:dioxygenase activity"/>
    <property type="evidence" value="ECO:0007669"/>
    <property type="project" value="UniProtKB-KW"/>
</dbReference>
<comment type="caution">
    <text evidence="8">The sequence shown here is derived from an EMBL/GenBank/DDBJ whole genome shotgun (WGS) entry which is preliminary data.</text>
</comment>
<dbReference type="CDD" id="cd14279">
    <property type="entry name" value="CUE"/>
    <property type="match status" value="1"/>
</dbReference>
<evidence type="ECO:0000313" key="9">
    <source>
        <dbReference type="Proteomes" id="UP000029964"/>
    </source>
</evidence>
<keyword evidence="8" id="KW-0223">Dioxygenase</keyword>
<dbReference type="HOGENOM" id="CLU_026011_0_0_1"/>
<sequence>MQSFLTRQKRKSSPEPVKNEGDGDEPTEIKLAILSSLHPQLDQEVLLDVLLAHEGSVSEASASLQTTRALKKGSGGVGYQQSLRSFTTCHGKSSPANKKLKAKKGSTLHLYDPADVAEHTPCTIIHNLLPAEVANDLLKELLNEAESFEKITFKLFDNVVSSPHTSGFFVESYDEIQRQKTDYHYNGARLTDVRRITPQLIKVKPLVQEAVNKEIQSRIKTRYPGGRKLRHQSPHPWTPNSAFVNCYNGPQQSVGWHSDQLTYLGPRAVIGSVSLGVAREFRVRRILPRDGDDRTAEDADAEGQISIHLPHNSLLVMHAEMQEEWKHCVTPAPSIDPHPISGNKRINITYRDYRANMHPRFTPRCTCGVPCVLRVVQRKRENFGKYFWMCHASNVPGKEGCSFFQWAEFDEDGNPILKGRPSETDKIGV</sequence>
<dbReference type="SUPFAM" id="SSF51197">
    <property type="entry name" value="Clavaminate synthase-like"/>
    <property type="match status" value="1"/>
</dbReference>
<dbReference type="PROSITE" id="PS51999">
    <property type="entry name" value="ZF_GRF"/>
    <property type="match status" value="1"/>
</dbReference>
<reference evidence="9" key="1">
    <citation type="journal article" date="2014" name="Genome Announc.">
        <title>Genome sequence and annotation of Acremonium chrysogenum, producer of the beta-lactam antibiotic cephalosporin C.</title>
        <authorList>
            <person name="Terfehr D."/>
            <person name="Dahlmann T.A."/>
            <person name="Specht T."/>
            <person name="Zadra I."/>
            <person name="Kuernsteiner H."/>
            <person name="Kueck U."/>
        </authorList>
    </citation>
    <scope>NUCLEOTIDE SEQUENCE [LARGE SCALE GENOMIC DNA]</scope>
    <source>
        <strain evidence="9">ATCC 11550 / CBS 779.69 / DSM 880 / IAM 14645 / JCM 23072 / IMI 49137</strain>
    </source>
</reference>
<dbReference type="Proteomes" id="UP000029964">
    <property type="component" value="Unassembled WGS sequence"/>
</dbReference>
<gene>
    <name evidence="8" type="ORF">ACRE_014000</name>
</gene>
<dbReference type="OrthoDB" id="545910at2759"/>
<evidence type="ECO:0000259" key="6">
    <source>
        <dbReference type="PROSITE" id="PS51471"/>
    </source>
</evidence>
<dbReference type="InterPro" id="IPR010666">
    <property type="entry name" value="Znf_GRF"/>
</dbReference>
<dbReference type="Gene3D" id="2.60.120.590">
    <property type="entry name" value="Alpha-ketoglutarate-dependent dioxygenase AlkB-like"/>
    <property type="match status" value="1"/>
</dbReference>
<keyword evidence="8" id="KW-0560">Oxidoreductase</keyword>
<keyword evidence="2 4" id="KW-0863">Zinc-finger</keyword>
<keyword evidence="9" id="KW-1185">Reference proteome</keyword>
<feature type="domain" description="GRF-type" evidence="7">
    <location>
        <begin position="365"/>
        <end position="410"/>
    </location>
</feature>
<keyword evidence="3" id="KW-0862">Zinc</keyword>
<keyword evidence="1" id="KW-0479">Metal-binding</keyword>
<dbReference type="Pfam" id="PF06839">
    <property type="entry name" value="Zn_ribbon_GRF"/>
    <property type="match status" value="1"/>
</dbReference>
<dbReference type="InterPro" id="IPR005123">
    <property type="entry name" value="Oxoglu/Fe-dep_dioxygenase_dom"/>
</dbReference>
<evidence type="ECO:0000256" key="2">
    <source>
        <dbReference type="ARBA" id="ARBA00022771"/>
    </source>
</evidence>
<dbReference type="PROSITE" id="PS51471">
    <property type="entry name" value="FE2OG_OXY"/>
    <property type="match status" value="1"/>
</dbReference>
<name>A0A086TEP9_HAPC1</name>
<accession>A0A086TEP9</accession>
<protein>
    <submittedName>
        <fullName evidence="8">Alpha-ketoglutarate-dependent dioxygenase alkB-like protein</fullName>
    </submittedName>
</protein>
<organism evidence="8 9">
    <name type="scientific">Hapsidospora chrysogenum (strain ATCC 11550 / CBS 779.69 / DSM 880 / IAM 14645 / JCM 23072 / IMI 49137)</name>
    <name type="common">Acremonium chrysogenum</name>
    <dbReference type="NCBI Taxonomy" id="857340"/>
    <lineage>
        <taxon>Eukaryota</taxon>
        <taxon>Fungi</taxon>
        <taxon>Dikarya</taxon>
        <taxon>Ascomycota</taxon>
        <taxon>Pezizomycotina</taxon>
        <taxon>Sordariomycetes</taxon>
        <taxon>Hypocreomycetidae</taxon>
        <taxon>Hypocreales</taxon>
        <taxon>Bionectriaceae</taxon>
        <taxon>Hapsidospora</taxon>
    </lineage>
</organism>
<feature type="region of interest" description="Disordered" evidence="5">
    <location>
        <begin position="1"/>
        <end position="25"/>
    </location>
</feature>
<dbReference type="PANTHER" id="PTHR31212">
    <property type="entry name" value="ALPHA-KETOGLUTARATE-DEPENDENT DIOXYGENASE ALKB HOMOLOG 3"/>
    <property type="match status" value="1"/>
</dbReference>
<evidence type="ECO:0000313" key="8">
    <source>
        <dbReference type="EMBL" id="KFH47831.1"/>
    </source>
</evidence>
<dbReference type="PANTHER" id="PTHR31212:SF4">
    <property type="entry name" value="ALPHA-KETOGLUTARATE-DEPENDENT DIOXYGENASE ALKB HOMOLOG 3"/>
    <property type="match status" value="1"/>
</dbReference>
<evidence type="ECO:0000256" key="1">
    <source>
        <dbReference type="ARBA" id="ARBA00022723"/>
    </source>
</evidence>
<evidence type="ECO:0000256" key="3">
    <source>
        <dbReference type="ARBA" id="ARBA00022833"/>
    </source>
</evidence>
<dbReference type="STRING" id="857340.A0A086TEP9"/>
<dbReference type="GO" id="GO:0006307">
    <property type="term" value="P:DNA alkylation repair"/>
    <property type="evidence" value="ECO:0007669"/>
    <property type="project" value="InterPro"/>
</dbReference>
<dbReference type="Pfam" id="PF13532">
    <property type="entry name" value="2OG-FeII_Oxy_2"/>
    <property type="match status" value="1"/>
</dbReference>